<keyword evidence="3 6" id="KW-0597">Phosphoprotein</keyword>
<feature type="domain" description="PAC" evidence="11">
    <location>
        <begin position="273"/>
        <end position="325"/>
    </location>
</feature>
<dbReference type="SUPFAM" id="SSF55874">
    <property type="entry name" value="ATPase domain of HSP90 chaperone/DNA topoisomerase II/histidine kinase"/>
    <property type="match status" value="1"/>
</dbReference>
<proteinExistence type="predicted"/>
<dbReference type="GO" id="GO:0009927">
    <property type="term" value="F:histidine phosphotransfer kinase activity"/>
    <property type="evidence" value="ECO:0007669"/>
    <property type="project" value="TreeGrafter"/>
</dbReference>
<feature type="coiled-coil region" evidence="7">
    <location>
        <begin position="148"/>
        <end position="185"/>
    </location>
</feature>
<dbReference type="InterPro" id="IPR003661">
    <property type="entry name" value="HisK_dim/P_dom"/>
</dbReference>
<dbReference type="Gene3D" id="3.30.565.10">
    <property type="entry name" value="Histidine kinase-like ATPase, C-terminal domain"/>
    <property type="match status" value="1"/>
</dbReference>
<dbReference type="InterPro" id="IPR004358">
    <property type="entry name" value="Sig_transdc_His_kin-like_C"/>
</dbReference>
<dbReference type="InterPro" id="IPR000700">
    <property type="entry name" value="PAS-assoc_C"/>
</dbReference>
<evidence type="ECO:0000313" key="12">
    <source>
        <dbReference type="EMBL" id="MBB2144304.1"/>
    </source>
</evidence>
<evidence type="ECO:0000259" key="8">
    <source>
        <dbReference type="PROSITE" id="PS50109"/>
    </source>
</evidence>
<dbReference type="GO" id="GO:0005886">
    <property type="term" value="C:plasma membrane"/>
    <property type="evidence" value="ECO:0007669"/>
    <property type="project" value="TreeGrafter"/>
</dbReference>
<dbReference type="InterPro" id="IPR036097">
    <property type="entry name" value="HisK_dim/P_sf"/>
</dbReference>
<dbReference type="InterPro" id="IPR003594">
    <property type="entry name" value="HATPase_dom"/>
</dbReference>
<dbReference type="PRINTS" id="PR00344">
    <property type="entry name" value="BCTRLSENSOR"/>
</dbReference>
<dbReference type="InterPro" id="IPR011006">
    <property type="entry name" value="CheY-like_superfamily"/>
</dbReference>
<dbReference type="NCBIfam" id="TIGR00229">
    <property type="entry name" value="sensory_box"/>
    <property type="match status" value="1"/>
</dbReference>
<keyword evidence="5" id="KW-0418">Kinase</keyword>
<dbReference type="InterPro" id="IPR013655">
    <property type="entry name" value="PAS_fold_3"/>
</dbReference>
<dbReference type="Pfam" id="PF02518">
    <property type="entry name" value="HATPase_c"/>
    <property type="match status" value="1"/>
</dbReference>
<evidence type="ECO:0000259" key="9">
    <source>
        <dbReference type="PROSITE" id="PS50110"/>
    </source>
</evidence>
<feature type="domain" description="Histidine kinase" evidence="8">
    <location>
        <begin position="329"/>
        <end position="543"/>
    </location>
</feature>
<dbReference type="Proteomes" id="UP000601055">
    <property type="component" value="Unassembled WGS sequence"/>
</dbReference>
<evidence type="ECO:0000256" key="3">
    <source>
        <dbReference type="ARBA" id="ARBA00022553"/>
    </source>
</evidence>
<dbReference type="Gene3D" id="1.10.287.130">
    <property type="match status" value="1"/>
</dbReference>
<evidence type="ECO:0000256" key="2">
    <source>
        <dbReference type="ARBA" id="ARBA00012438"/>
    </source>
</evidence>
<dbReference type="Gene3D" id="3.40.50.2300">
    <property type="match status" value="1"/>
</dbReference>
<dbReference type="RefSeq" id="WP_182920997.1">
    <property type="nucleotide sequence ID" value="NZ_WNXD01000001.1"/>
</dbReference>
<gene>
    <name evidence="12" type="ORF">GM921_02290</name>
</gene>
<evidence type="ECO:0000256" key="4">
    <source>
        <dbReference type="ARBA" id="ARBA00022679"/>
    </source>
</evidence>
<feature type="modified residue" description="4-aspartylphosphate" evidence="6">
    <location>
        <position position="57"/>
    </location>
</feature>
<keyword evidence="4" id="KW-0808">Transferase</keyword>
<dbReference type="PANTHER" id="PTHR43047:SF72">
    <property type="entry name" value="OSMOSENSING HISTIDINE PROTEIN KINASE SLN1"/>
    <property type="match status" value="1"/>
</dbReference>
<dbReference type="Gene3D" id="3.30.450.20">
    <property type="entry name" value="PAS domain"/>
    <property type="match status" value="1"/>
</dbReference>
<comment type="catalytic activity">
    <reaction evidence="1">
        <text>ATP + protein L-histidine = ADP + protein N-phospho-L-histidine.</text>
        <dbReference type="EC" id="2.7.13.3"/>
    </reaction>
</comment>
<evidence type="ECO:0000256" key="7">
    <source>
        <dbReference type="SAM" id="Coils"/>
    </source>
</evidence>
<dbReference type="Pfam" id="PF00512">
    <property type="entry name" value="HisKA"/>
    <property type="match status" value="1"/>
</dbReference>
<dbReference type="InterPro" id="IPR005467">
    <property type="entry name" value="His_kinase_dom"/>
</dbReference>
<dbReference type="InterPro" id="IPR001610">
    <property type="entry name" value="PAC"/>
</dbReference>
<dbReference type="SMART" id="SM00448">
    <property type="entry name" value="REC"/>
    <property type="match status" value="1"/>
</dbReference>
<organism evidence="12 13">
    <name type="scientific">Pedobacter planticolens</name>
    <dbReference type="NCBI Taxonomy" id="2679964"/>
    <lineage>
        <taxon>Bacteria</taxon>
        <taxon>Pseudomonadati</taxon>
        <taxon>Bacteroidota</taxon>
        <taxon>Sphingobacteriia</taxon>
        <taxon>Sphingobacteriales</taxon>
        <taxon>Sphingobacteriaceae</taxon>
        <taxon>Pedobacter</taxon>
    </lineage>
</organism>
<dbReference type="PROSITE" id="PS50110">
    <property type="entry name" value="RESPONSE_REGULATORY"/>
    <property type="match status" value="1"/>
</dbReference>
<dbReference type="SMART" id="SM00388">
    <property type="entry name" value="HisKA"/>
    <property type="match status" value="1"/>
</dbReference>
<dbReference type="FunFam" id="3.30.565.10:FF:000006">
    <property type="entry name" value="Sensor histidine kinase WalK"/>
    <property type="match status" value="1"/>
</dbReference>
<evidence type="ECO:0000259" key="11">
    <source>
        <dbReference type="PROSITE" id="PS50113"/>
    </source>
</evidence>
<dbReference type="PROSITE" id="PS50109">
    <property type="entry name" value="HIS_KIN"/>
    <property type="match status" value="1"/>
</dbReference>
<dbReference type="InterPro" id="IPR035965">
    <property type="entry name" value="PAS-like_dom_sf"/>
</dbReference>
<feature type="domain" description="PAS" evidence="10">
    <location>
        <begin position="200"/>
        <end position="270"/>
    </location>
</feature>
<dbReference type="SMART" id="SM00387">
    <property type="entry name" value="HATPase_c"/>
    <property type="match status" value="1"/>
</dbReference>
<dbReference type="SUPFAM" id="SSF55785">
    <property type="entry name" value="PYP-like sensor domain (PAS domain)"/>
    <property type="match status" value="1"/>
</dbReference>
<protein>
    <recommendedName>
        <fullName evidence="2">histidine kinase</fullName>
        <ecNumber evidence="2">2.7.13.3</ecNumber>
    </recommendedName>
</protein>
<dbReference type="InterPro" id="IPR000014">
    <property type="entry name" value="PAS"/>
</dbReference>
<keyword evidence="7" id="KW-0175">Coiled coil</keyword>
<dbReference type="EC" id="2.7.13.3" evidence="2"/>
<dbReference type="PANTHER" id="PTHR43047">
    <property type="entry name" value="TWO-COMPONENT HISTIDINE PROTEIN KINASE"/>
    <property type="match status" value="1"/>
</dbReference>
<sequence>MIPNLKILILEDNKTDADLLLRELKKSGLSFITEIVQTRVEFENALHHFNPDLILSDYSLPSFDAVTAFRIKQNKHPHIPFIIVSGIIGEENAVELIKDGVTDYVPKQKLFTLSTKINRALKDIEVRLEKSSIAEKLRLQTVELIIANKELKVQQEELQKAHDLLIEQEEKVKVINLELSELNQELEMRVLKRTKALVESESRFRNMMETIPQIAWTNTVEGEVLFYNQRWYDYTGLAKEQTNLQGFNVAIHRDDLKTSFDQFKSILQTSDGGEFQARGKRTDGLYRWHLIRLMPILDEQGHIQLWVGTATDIQELRVLQQQKDDFISIASHELKTPITSLKASLQLLDRLKENPSSAMLPKLIVQANKSLGKVNVLIEDLLNASRANAGQLHINPQNFILADIIEDCCHAVRAEDLFTIKIEGDKELEVYADATRIDQILINFVNNAIKYAPKSKEIRICIERINDMAKVSVIDKGPGIQPEKLGYLFDRYYRVDSSGSQYTGLGLGLYICAEIIKKHNGQIGADSELGKGSTFWFTLPLKPSNL</sequence>
<dbReference type="CDD" id="cd00156">
    <property type="entry name" value="REC"/>
    <property type="match status" value="1"/>
</dbReference>
<dbReference type="InterPro" id="IPR036890">
    <property type="entry name" value="HATPase_C_sf"/>
</dbReference>
<dbReference type="PROSITE" id="PS50113">
    <property type="entry name" value="PAC"/>
    <property type="match status" value="1"/>
</dbReference>
<dbReference type="CDD" id="cd00082">
    <property type="entry name" value="HisKA"/>
    <property type="match status" value="1"/>
</dbReference>
<evidence type="ECO:0000256" key="6">
    <source>
        <dbReference type="PROSITE-ProRule" id="PRU00169"/>
    </source>
</evidence>
<name>A0A923DUU6_9SPHI</name>
<dbReference type="AlphaFoldDB" id="A0A923DUU6"/>
<dbReference type="CDD" id="cd00130">
    <property type="entry name" value="PAS"/>
    <property type="match status" value="1"/>
</dbReference>
<dbReference type="FunFam" id="3.30.450.20:FF:000099">
    <property type="entry name" value="Sensory box sensor histidine kinase"/>
    <property type="match status" value="1"/>
</dbReference>
<comment type="caution">
    <text evidence="12">The sequence shown here is derived from an EMBL/GenBank/DDBJ whole genome shotgun (WGS) entry which is preliminary data.</text>
</comment>
<dbReference type="EMBL" id="WNXD01000001">
    <property type="protein sequence ID" value="MBB2144304.1"/>
    <property type="molecule type" value="Genomic_DNA"/>
</dbReference>
<dbReference type="Pfam" id="PF00072">
    <property type="entry name" value="Response_reg"/>
    <property type="match status" value="1"/>
</dbReference>
<dbReference type="SUPFAM" id="SSF47384">
    <property type="entry name" value="Homodimeric domain of signal transducing histidine kinase"/>
    <property type="match status" value="1"/>
</dbReference>
<keyword evidence="13" id="KW-1185">Reference proteome</keyword>
<evidence type="ECO:0000313" key="13">
    <source>
        <dbReference type="Proteomes" id="UP000601055"/>
    </source>
</evidence>
<dbReference type="InterPro" id="IPR001789">
    <property type="entry name" value="Sig_transdc_resp-reg_receiver"/>
</dbReference>
<dbReference type="GO" id="GO:0000155">
    <property type="term" value="F:phosphorelay sensor kinase activity"/>
    <property type="evidence" value="ECO:0007669"/>
    <property type="project" value="InterPro"/>
</dbReference>
<dbReference type="SUPFAM" id="SSF52172">
    <property type="entry name" value="CheY-like"/>
    <property type="match status" value="1"/>
</dbReference>
<reference evidence="12" key="1">
    <citation type="submission" date="2019-11" db="EMBL/GenBank/DDBJ databases">
        <title>Description of Pedobacter sp. LMG 31464T.</title>
        <authorList>
            <person name="Carlier A."/>
            <person name="Qi S."/>
            <person name="Vandamme P."/>
        </authorList>
    </citation>
    <scope>NUCLEOTIDE SEQUENCE</scope>
    <source>
        <strain evidence="12">LMG 31464</strain>
    </source>
</reference>
<accession>A0A923DUU6</accession>
<evidence type="ECO:0000256" key="5">
    <source>
        <dbReference type="ARBA" id="ARBA00022777"/>
    </source>
</evidence>
<feature type="domain" description="Response regulatory" evidence="9">
    <location>
        <begin position="6"/>
        <end position="122"/>
    </location>
</feature>
<evidence type="ECO:0000259" key="10">
    <source>
        <dbReference type="PROSITE" id="PS50112"/>
    </source>
</evidence>
<dbReference type="SMART" id="SM00086">
    <property type="entry name" value="PAC"/>
    <property type="match status" value="1"/>
</dbReference>
<dbReference type="Pfam" id="PF08447">
    <property type="entry name" value="PAS_3"/>
    <property type="match status" value="1"/>
</dbReference>
<dbReference type="PROSITE" id="PS50112">
    <property type="entry name" value="PAS"/>
    <property type="match status" value="1"/>
</dbReference>
<evidence type="ECO:0000256" key="1">
    <source>
        <dbReference type="ARBA" id="ARBA00000085"/>
    </source>
</evidence>